<dbReference type="Pfam" id="PF10986">
    <property type="entry name" value="ZrgA"/>
    <property type="match status" value="1"/>
</dbReference>
<dbReference type="EMBL" id="JBEPMC010000012">
    <property type="protein sequence ID" value="MET3582635.1"/>
    <property type="molecule type" value="Genomic_DNA"/>
</dbReference>
<evidence type="ECO:0008006" key="4">
    <source>
        <dbReference type="Google" id="ProtNLM"/>
    </source>
</evidence>
<dbReference type="RefSeq" id="WP_354494164.1">
    <property type="nucleotide sequence ID" value="NZ_JBEPMC010000012.1"/>
</dbReference>
<evidence type="ECO:0000256" key="1">
    <source>
        <dbReference type="SAM" id="MobiDB-lite"/>
    </source>
</evidence>
<dbReference type="InterPro" id="IPR021253">
    <property type="entry name" value="ZrgA-like"/>
</dbReference>
<reference evidence="2 3" key="1">
    <citation type="submission" date="2024-06" db="EMBL/GenBank/DDBJ databases">
        <title>Genomic Encyclopedia of Type Strains, Phase IV (KMG-IV): sequencing the most valuable type-strain genomes for metagenomic binning, comparative biology and taxonomic classification.</title>
        <authorList>
            <person name="Goeker M."/>
        </authorList>
    </citation>
    <scope>NUCLEOTIDE SEQUENCE [LARGE SCALE GENOMIC DNA]</scope>
    <source>
        <strain evidence="2 3">DSM 100022</strain>
    </source>
</reference>
<dbReference type="Proteomes" id="UP001549204">
    <property type="component" value="Unassembled WGS sequence"/>
</dbReference>
<name>A0ABV2GWG2_9HYPH</name>
<feature type="region of interest" description="Disordered" evidence="1">
    <location>
        <begin position="113"/>
        <end position="133"/>
    </location>
</feature>
<proteinExistence type="predicted"/>
<accession>A0ABV2GWG2</accession>
<gene>
    <name evidence="2" type="ORF">ABID19_005697</name>
</gene>
<protein>
    <recommendedName>
        <fullName evidence="4">DUF2796 domain-containing protein</fullName>
    </recommendedName>
</protein>
<keyword evidence="3" id="KW-1185">Reference proteome</keyword>
<evidence type="ECO:0000313" key="3">
    <source>
        <dbReference type="Proteomes" id="UP001549204"/>
    </source>
</evidence>
<organism evidence="2 3">
    <name type="scientific">Mesorhizobium robiniae</name>
    <dbReference type="NCBI Taxonomy" id="559315"/>
    <lineage>
        <taxon>Bacteria</taxon>
        <taxon>Pseudomonadati</taxon>
        <taxon>Pseudomonadota</taxon>
        <taxon>Alphaproteobacteria</taxon>
        <taxon>Hyphomicrobiales</taxon>
        <taxon>Phyllobacteriaceae</taxon>
        <taxon>Mesorhizobium</taxon>
    </lineage>
</organism>
<sequence>MRLHHHAGTLIAAGIFIVVSAAHAEEERRELGPHVHGHGTLAITIEANNVQMELAAPGMDVVGFEHEAKTAEQKSAVETALADLKEPLKLFALPDAAGCAVASADVKVVAEEHEDHHATAEAGEAAGSKEHEAHHTEFRATYALACADAAQVSWLDFPFFDRFAGSGKLDVTVVDANGQTAFEVSREARYLER</sequence>
<evidence type="ECO:0000313" key="2">
    <source>
        <dbReference type="EMBL" id="MET3582635.1"/>
    </source>
</evidence>
<comment type="caution">
    <text evidence="2">The sequence shown here is derived from an EMBL/GenBank/DDBJ whole genome shotgun (WGS) entry which is preliminary data.</text>
</comment>